<dbReference type="EMBL" id="CM001376">
    <property type="protein sequence ID" value="EHM12455.1"/>
    <property type="molecule type" value="Genomic_DNA"/>
</dbReference>
<dbReference type="PROSITE" id="PS51257">
    <property type="entry name" value="PROKAR_LIPOPROTEIN"/>
    <property type="match status" value="1"/>
</dbReference>
<accession>H0ULJ0</accession>
<dbReference type="AlphaFoldDB" id="H0ULJ0"/>
<dbReference type="SUPFAM" id="SSF56219">
    <property type="entry name" value="DNase I-like"/>
    <property type="match status" value="1"/>
</dbReference>
<feature type="chain" id="PRO_5003540901" evidence="1">
    <location>
        <begin position="25"/>
        <end position="282"/>
    </location>
</feature>
<dbReference type="InterPro" id="IPR005135">
    <property type="entry name" value="Endo/exonuclease/phosphatase"/>
</dbReference>
<dbReference type="STRING" id="885272.JonanDRAFT_0018"/>
<dbReference type="RefSeq" id="WP_008522264.1">
    <property type="nucleotide sequence ID" value="NZ_CM001376.1"/>
</dbReference>
<dbReference type="HOGENOM" id="CLU_065953_0_0_0"/>
<dbReference type="InterPro" id="IPR036691">
    <property type="entry name" value="Endo/exonu/phosph_ase_sf"/>
</dbReference>
<dbReference type="Proteomes" id="UP000003806">
    <property type="component" value="Chromosome"/>
</dbReference>
<dbReference type="GO" id="GO:0003824">
    <property type="term" value="F:catalytic activity"/>
    <property type="evidence" value="ECO:0007669"/>
    <property type="project" value="InterPro"/>
</dbReference>
<dbReference type="Gene3D" id="3.60.10.10">
    <property type="entry name" value="Endonuclease/exonuclease/phosphatase"/>
    <property type="match status" value="1"/>
</dbReference>
<proteinExistence type="predicted"/>
<sequence>MKKFFAALCAIAAACVFQPLPAEAFSLGTFNIEYFAVTGQKRYTPEDCAHLAQTIQDSRADLLSLQEIEGDGAMTYLVARHLPGWRFAGNDTASSQDLYFLWKDSAVQMLSGPDVYFANASFQHDGSTFRLFDRPPLVATFKDKASGFQFTLVNVHLKSQSTRGKSDVVSAKAYNDAKRAAQLEALDRLVSSLNGPIFITGDFNYESPKTAFRLLTLPDGLSSYDATRSSLDHIGYAGLTFSRPPALREAESSIPRRSPGRSQHPDHDIVLLDFILAGGAKK</sequence>
<gene>
    <name evidence="3" type="ORF">JonanDRAFT_0018</name>
</gene>
<feature type="domain" description="Endonuclease/exonuclease/phosphatase" evidence="2">
    <location>
        <begin position="29"/>
        <end position="244"/>
    </location>
</feature>
<evidence type="ECO:0000256" key="1">
    <source>
        <dbReference type="SAM" id="SignalP"/>
    </source>
</evidence>
<keyword evidence="4" id="KW-1185">Reference proteome</keyword>
<dbReference type="CDD" id="cd10283">
    <property type="entry name" value="MnuA_DNase1-like"/>
    <property type="match status" value="1"/>
</dbReference>
<reference evidence="3 4" key="1">
    <citation type="submission" date="2011-11" db="EMBL/GenBank/DDBJ databases">
        <title>The Noncontiguous Finished genome of Jonquetella anthropi DSM 22815.</title>
        <authorList>
            <consortium name="US DOE Joint Genome Institute (JGI-PGF)"/>
            <person name="Lucas S."/>
            <person name="Copeland A."/>
            <person name="Lapidus A."/>
            <person name="Glavina del Rio T."/>
            <person name="Dalin E."/>
            <person name="Tice H."/>
            <person name="Bruce D."/>
            <person name="Goodwin L."/>
            <person name="Pitluck S."/>
            <person name="Peters L."/>
            <person name="Mikhailova N."/>
            <person name="Held B."/>
            <person name="Kyrpides N."/>
            <person name="Mavromatis K."/>
            <person name="Ivanova N."/>
            <person name="Markowitz V."/>
            <person name="Cheng J.-F."/>
            <person name="Hugenholtz P."/>
            <person name="Woyke T."/>
            <person name="Wu D."/>
            <person name="Gronow S."/>
            <person name="Wellnitz S."/>
            <person name="Brambilla E."/>
            <person name="Klenk H.-P."/>
            <person name="Eisen J.A."/>
        </authorList>
    </citation>
    <scope>NUCLEOTIDE SEQUENCE [LARGE SCALE GENOMIC DNA]</scope>
    <source>
        <strain evidence="3 4">DSM 22815</strain>
    </source>
</reference>
<keyword evidence="1" id="KW-0732">Signal</keyword>
<dbReference type="OrthoDB" id="2450at2"/>
<organism evidence="3 4">
    <name type="scientific">Jonquetella anthropi DSM 22815</name>
    <dbReference type="NCBI Taxonomy" id="885272"/>
    <lineage>
        <taxon>Bacteria</taxon>
        <taxon>Thermotogati</taxon>
        <taxon>Synergistota</taxon>
        <taxon>Synergistia</taxon>
        <taxon>Synergistales</taxon>
        <taxon>Dethiosulfovibrionaceae</taxon>
        <taxon>Jonquetella</taxon>
    </lineage>
</organism>
<dbReference type="eggNOG" id="COG2374">
    <property type="taxonomic scope" value="Bacteria"/>
</dbReference>
<evidence type="ECO:0000259" key="2">
    <source>
        <dbReference type="Pfam" id="PF03372"/>
    </source>
</evidence>
<evidence type="ECO:0000313" key="4">
    <source>
        <dbReference type="Proteomes" id="UP000003806"/>
    </source>
</evidence>
<name>H0ULJ0_9BACT</name>
<feature type="signal peptide" evidence="1">
    <location>
        <begin position="1"/>
        <end position="24"/>
    </location>
</feature>
<protein>
    <submittedName>
        <fullName evidence="3">Putative extracellular nuclease</fullName>
    </submittedName>
</protein>
<dbReference type="Pfam" id="PF03372">
    <property type="entry name" value="Exo_endo_phos"/>
    <property type="match status" value="1"/>
</dbReference>
<evidence type="ECO:0000313" key="3">
    <source>
        <dbReference type="EMBL" id="EHM12455.1"/>
    </source>
</evidence>